<dbReference type="Pfam" id="PF17111">
    <property type="entry name" value="PigL_N"/>
    <property type="match status" value="1"/>
</dbReference>
<reference evidence="2" key="1">
    <citation type="journal article" date="2023" name="Mol. Phylogenet. Evol.">
        <title>Genome-scale phylogeny and comparative genomics of the fungal order Sordariales.</title>
        <authorList>
            <person name="Hensen N."/>
            <person name="Bonometti L."/>
            <person name="Westerberg I."/>
            <person name="Brannstrom I.O."/>
            <person name="Guillou S."/>
            <person name="Cros-Aarteil S."/>
            <person name="Calhoun S."/>
            <person name="Haridas S."/>
            <person name="Kuo A."/>
            <person name="Mondo S."/>
            <person name="Pangilinan J."/>
            <person name="Riley R."/>
            <person name="LaButti K."/>
            <person name="Andreopoulos B."/>
            <person name="Lipzen A."/>
            <person name="Chen C."/>
            <person name="Yan M."/>
            <person name="Daum C."/>
            <person name="Ng V."/>
            <person name="Clum A."/>
            <person name="Steindorff A."/>
            <person name="Ohm R.A."/>
            <person name="Martin F."/>
            <person name="Silar P."/>
            <person name="Natvig D.O."/>
            <person name="Lalanne C."/>
            <person name="Gautier V."/>
            <person name="Ament-Velasquez S.L."/>
            <person name="Kruys A."/>
            <person name="Hutchinson M.I."/>
            <person name="Powell A.J."/>
            <person name="Barry K."/>
            <person name="Miller A.N."/>
            <person name="Grigoriev I.V."/>
            <person name="Debuchy R."/>
            <person name="Gladieux P."/>
            <person name="Hiltunen Thoren M."/>
            <person name="Johannesson H."/>
        </authorList>
    </citation>
    <scope>NUCLEOTIDE SEQUENCE</scope>
    <source>
        <strain evidence="2">FGSC 1904</strain>
    </source>
</reference>
<dbReference type="AlphaFoldDB" id="A0AAE0UDB1"/>
<comment type="caution">
    <text evidence="2">The sequence shown here is derived from an EMBL/GenBank/DDBJ whole genome shotgun (WGS) entry which is preliminary data.</text>
</comment>
<dbReference type="EMBL" id="JAUTDP010000004">
    <property type="protein sequence ID" value="KAK3399937.1"/>
    <property type="molecule type" value="Genomic_DNA"/>
</dbReference>
<evidence type="ECO:0000313" key="3">
    <source>
        <dbReference type="Proteomes" id="UP001281003"/>
    </source>
</evidence>
<dbReference type="InterPro" id="IPR031348">
    <property type="entry name" value="PigL_N"/>
</dbReference>
<dbReference type="Proteomes" id="UP001281003">
    <property type="component" value="Unassembled WGS sequence"/>
</dbReference>
<organism evidence="2 3">
    <name type="scientific">Sordaria brevicollis</name>
    <dbReference type="NCBI Taxonomy" id="83679"/>
    <lineage>
        <taxon>Eukaryota</taxon>
        <taxon>Fungi</taxon>
        <taxon>Dikarya</taxon>
        <taxon>Ascomycota</taxon>
        <taxon>Pezizomycotina</taxon>
        <taxon>Sordariomycetes</taxon>
        <taxon>Sordariomycetidae</taxon>
        <taxon>Sordariales</taxon>
        <taxon>Sordariaceae</taxon>
        <taxon>Sordaria</taxon>
    </lineage>
</organism>
<gene>
    <name evidence="2" type="ORF">B0T20DRAFT_173142</name>
</gene>
<feature type="domain" description="Azaphilone pigments biosynthesis cluster protein L N-terminal" evidence="1">
    <location>
        <begin position="1"/>
        <end position="100"/>
    </location>
</feature>
<evidence type="ECO:0000259" key="1">
    <source>
        <dbReference type="Pfam" id="PF17111"/>
    </source>
</evidence>
<keyword evidence="3" id="KW-1185">Reference proteome</keyword>
<reference evidence="2" key="2">
    <citation type="submission" date="2023-07" db="EMBL/GenBank/DDBJ databases">
        <authorList>
            <consortium name="Lawrence Berkeley National Laboratory"/>
            <person name="Haridas S."/>
            <person name="Hensen N."/>
            <person name="Bonometti L."/>
            <person name="Westerberg I."/>
            <person name="Brannstrom I.O."/>
            <person name="Guillou S."/>
            <person name="Cros-Aarteil S."/>
            <person name="Calhoun S."/>
            <person name="Kuo A."/>
            <person name="Mondo S."/>
            <person name="Pangilinan J."/>
            <person name="Riley R."/>
            <person name="LaButti K."/>
            <person name="Andreopoulos B."/>
            <person name="Lipzen A."/>
            <person name="Chen C."/>
            <person name="Yanf M."/>
            <person name="Daum C."/>
            <person name="Ng V."/>
            <person name="Clum A."/>
            <person name="Steindorff A."/>
            <person name="Ohm R."/>
            <person name="Martin F."/>
            <person name="Silar P."/>
            <person name="Natvig D."/>
            <person name="Lalanne C."/>
            <person name="Gautier V."/>
            <person name="Ament-velasquez S.L."/>
            <person name="Kruys A."/>
            <person name="Hutchinson M.I."/>
            <person name="Powell A.J."/>
            <person name="Barry K."/>
            <person name="Miller A.N."/>
            <person name="Grigoriev I.V."/>
            <person name="Debuchy R."/>
            <person name="Gladieux P."/>
            <person name="Thoren M.H."/>
            <person name="Johannesson H."/>
        </authorList>
    </citation>
    <scope>NUCLEOTIDE SEQUENCE</scope>
    <source>
        <strain evidence="2">FGSC 1904</strain>
    </source>
</reference>
<evidence type="ECO:0000313" key="2">
    <source>
        <dbReference type="EMBL" id="KAK3399937.1"/>
    </source>
</evidence>
<accession>A0AAE0UDB1</accession>
<sequence>MDVVSVASGVCALAGGATTCAMTVANFIREVKFANKDLEIVSSELRTMAIVLTLLNEALNRIRTRNDHSLPEEILKQLNVPVKECGSLVTDIEAYLKGFKSDILRRVSGPCTVTRTLRSGGIACRPIRGPSP</sequence>
<proteinExistence type="predicted"/>
<protein>
    <recommendedName>
        <fullName evidence="1">Azaphilone pigments biosynthesis cluster protein L N-terminal domain-containing protein</fullName>
    </recommendedName>
</protein>
<name>A0AAE0UDB1_SORBR</name>